<feature type="chain" id="PRO_5046728856" description="Secreted protein" evidence="1">
    <location>
        <begin position="29"/>
        <end position="95"/>
    </location>
</feature>
<organism evidence="2 3">
    <name type="scientific">Amycolatopsis minnesotensis</name>
    <dbReference type="NCBI Taxonomy" id="337894"/>
    <lineage>
        <taxon>Bacteria</taxon>
        <taxon>Bacillati</taxon>
        <taxon>Actinomycetota</taxon>
        <taxon>Actinomycetes</taxon>
        <taxon>Pseudonocardiales</taxon>
        <taxon>Pseudonocardiaceae</taxon>
        <taxon>Amycolatopsis</taxon>
    </lineage>
</organism>
<reference evidence="3" key="1">
    <citation type="journal article" date="2019" name="Int. J. Syst. Evol. Microbiol.">
        <title>The Global Catalogue of Microorganisms (GCM) 10K type strain sequencing project: providing services to taxonomists for standard genome sequencing and annotation.</title>
        <authorList>
            <consortium name="The Broad Institute Genomics Platform"/>
            <consortium name="The Broad Institute Genome Sequencing Center for Infectious Disease"/>
            <person name="Wu L."/>
            <person name="Ma J."/>
        </authorList>
    </citation>
    <scope>NUCLEOTIDE SEQUENCE [LARGE SCALE GENOMIC DNA]</scope>
    <source>
        <strain evidence="3">JCM 14545</strain>
    </source>
</reference>
<dbReference type="RefSeq" id="WP_344424209.1">
    <property type="nucleotide sequence ID" value="NZ_BAAANN010000022.1"/>
</dbReference>
<sequence length="95" mass="10510">MNRKFVATLGIALPLAGAALLAPASAVASTGDEVTAQGTWVYVQSFAYNNDNDKPFVKLGCESVARAKNDQENRDRPYDCRDVPAIHSYELWREY</sequence>
<comment type="caution">
    <text evidence="2">The sequence shown here is derived from an EMBL/GenBank/DDBJ whole genome shotgun (WGS) entry which is preliminary data.</text>
</comment>
<feature type="signal peptide" evidence="1">
    <location>
        <begin position="1"/>
        <end position="28"/>
    </location>
</feature>
<evidence type="ECO:0000313" key="3">
    <source>
        <dbReference type="Proteomes" id="UP001501116"/>
    </source>
</evidence>
<keyword evidence="3" id="KW-1185">Reference proteome</keyword>
<evidence type="ECO:0008006" key="4">
    <source>
        <dbReference type="Google" id="ProtNLM"/>
    </source>
</evidence>
<dbReference type="Proteomes" id="UP001501116">
    <property type="component" value="Unassembled WGS sequence"/>
</dbReference>
<name>A0ABP5CZM8_9PSEU</name>
<keyword evidence="1" id="KW-0732">Signal</keyword>
<accession>A0ABP5CZM8</accession>
<gene>
    <name evidence="2" type="ORF">GCM10009754_52420</name>
</gene>
<evidence type="ECO:0000313" key="2">
    <source>
        <dbReference type="EMBL" id="GAA1971639.1"/>
    </source>
</evidence>
<dbReference type="EMBL" id="BAAANN010000022">
    <property type="protein sequence ID" value="GAA1971639.1"/>
    <property type="molecule type" value="Genomic_DNA"/>
</dbReference>
<proteinExistence type="predicted"/>
<evidence type="ECO:0000256" key="1">
    <source>
        <dbReference type="SAM" id="SignalP"/>
    </source>
</evidence>
<protein>
    <recommendedName>
        <fullName evidence="4">Secreted protein</fullName>
    </recommendedName>
</protein>